<protein>
    <submittedName>
        <fullName evidence="1">Uncharacterized protein</fullName>
    </submittedName>
</protein>
<name>A0A9W4DLG9_9ACTN</name>
<organism evidence="1 2">
    <name type="scientific">Actinacidiphila cocklensis</name>
    <dbReference type="NCBI Taxonomy" id="887465"/>
    <lineage>
        <taxon>Bacteria</taxon>
        <taxon>Bacillati</taxon>
        <taxon>Actinomycetota</taxon>
        <taxon>Actinomycetes</taxon>
        <taxon>Kitasatosporales</taxon>
        <taxon>Streptomycetaceae</taxon>
        <taxon>Actinacidiphila</taxon>
    </lineage>
</organism>
<proteinExistence type="predicted"/>
<accession>A0A9W4DLG9</accession>
<evidence type="ECO:0000313" key="2">
    <source>
        <dbReference type="Proteomes" id="UP001152519"/>
    </source>
</evidence>
<sequence length="56" mass="5867">MTRLIVAAGGGGDAVGWATRDEIPRLASEAFAIRITDALDQPGQPAIRSHDGTHLL</sequence>
<dbReference type="EMBL" id="CAJSLV010000044">
    <property type="protein sequence ID" value="CAG6392332.1"/>
    <property type="molecule type" value="Genomic_DNA"/>
</dbReference>
<evidence type="ECO:0000313" key="1">
    <source>
        <dbReference type="EMBL" id="CAG6392332.1"/>
    </source>
</evidence>
<dbReference type="Proteomes" id="UP001152519">
    <property type="component" value="Unassembled WGS sequence"/>
</dbReference>
<keyword evidence="2" id="KW-1185">Reference proteome</keyword>
<dbReference type="AlphaFoldDB" id="A0A9W4DLG9"/>
<comment type="caution">
    <text evidence="1">The sequence shown here is derived from an EMBL/GenBank/DDBJ whole genome shotgun (WGS) entry which is preliminary data.</text>
</comment>
<reference evidence="1" key="1">
    <citation type="submission" date="2021-05" db="EMBL/GenBank/DDBJ databases">
        <authorList>
            <person name="Arsene-Ploetze F."/>
        </authorList>
    </citation>
    <scope>NUCLEOTIDE SEQUENCE</scope>
    <source>
        <strain evidence="1">DSM 42138</strain>
    </source>
</reference>
<gene>
    <name evidence="1" type="ORF">SCOCK_160114</name>
</gene>
<dbReference type="RefSeq" id="WP_251486639.1">
    <property type="nucleotide sequence ID" value="NZ_CAJSLV010000044.1"/>
</dbReference>